<dbReference type="AlphaFoldDB" id="Q57ZZ1"/>
<dbReference type="GeneID" id="3656585"/>
<dbReference type="InterPro" id="IPR001763">
    <property type="entry name" value="Rhodanese-like_dom"/>
</dbReference>
<dbReference type="GO" id="GO:0020023">
    <property type="term" value="C:kinetoplast"/>
    <property type="evidence" value="ECO:0006056"/>
    <property type="project" value="Others"/>
</dbReference>
<evidence type="ECO:0000256" key="1">
    <source>
        <dbReference type="SAM" id="Coils"/>
    </source>
</evidence>
<dbReference type="eggNOG" id="ENOG502RYFM">
    <property type="taxonomic scope" value="Eukaryota"/>
</dbReference>
<reference evidence="4" key="2">
    <citation type="journal article" date="2005" name="Science">
        <title>Comparative genomics of trypanosomatid parasitic protozoa.</title>
        <authorList>
            <person name="El-Sayed N.M."/>
            <person name="Myler P.J."/>
            <person name="Blandin G."/>
            <person name="Berriman M."/>
            <person name="Crabtree J."/>
            <person name="Aggarwal G."/>
            <person name="Caler E."/>
            <person name="Renauld H."/>
            <person name="Worthey E.A."/>
            <person name="Hertz-Fowler C."/>
            <person name="Ghedin E."/>
            <person name="Peacock C."/>
            <person name="Bartholomeu D.C."/>
            <person name="Haas B.J."/>
            <person name="Tran A.N."/>
            <person name="Wortman J.R."/>
            <person name="Alsmark U.C."/>
            <person name="Angiuoli S."/>
            <person name="Anupama A."/>
            <person name="Badger J."/>
            <person name="Bringaud F."/>
            <person name="Cadag E."/>
            <person name="Carlton J.M."/>
            <person name="Cerqueira G.C."/>
            <person name="Creasy T."/>
            <person name="Delcher A.L."/>
            <person name="Djikeng A."/>
            <person name="Embley T.M."/>
            <person name="Hauser C."/>
            <person name="Ivens A.C."/>
            <person name="Kummerfeld S.K."/>
            <person name="Pereira-Leal J.B."/>
            <person name="Nilsson D."/>
            <person name="Peterson J."/>
            <person name="Salzberg S.L."/>
            <person name="Shallom J."/>
            <person name="Silva J.C."/>
            <person name="Sundaram J."/>
            <person name="Westenberger S."/>
            <person name="White O."/>
            <person name="Melville S.E."/>
            <person name="Donelson J.E."/>
            <person name="Andersson B."/>
            <person name="Stuart K.D."/>
            <person name="Hall N."/>
        </authorList>
    </citation>
    <scope>NUCLEOTIDE SEQUENCE</scope>
    <source>
        <strain evidence="4">927/4 GUTat10.1</strain>
    </source>
</reference>
<dbReference type="EMBL" id="CP000067">
    <property type="protein sequence ID" value="AAZ10654.1"/>
    <property type="molecule type" value="Genomic_DNA"/>
</dbReference>
<dbReference type="InParanoid" id="Q57ZZ1"/>
<accession>D6XEZ9</accession>
<proteinExistence type="predicted"/>
<evidence type="ECO:0000313" key="3">
    <source>
        <dbReference type="EMBL" id="AAX80954.1"/>
    </source>
</evidence>
<organism evidence="3 5">
    <name type="scientific">Trypanosoma brucei brucei (strain 927/4 GUTat10.1)</name>
    <dbReference type="NCBI Taxonomy" id="185431"/>
    <lineage>
        <taxon>Eukaryota</taxon>
        <taxon>Discoba</taxon>
        <taxon>Euglenozoa</taxon>
        <taxon>Kinetoplastea</taxon>
        <taxon>Metakinetoplastina</taxon>
        <taxon>Trypanosomatida</taxon>
        <taxon>Trypanosomatidae</taxon>
        <taxon>Trypanosoma</taxon>
    </lineage>
</organism>
<reference evidence="3" key="4">
    <citation type="submission" date="2005-04" db="EMBL/GenBank/DDBJ databases">
        <title>.</title>
        <authorList>
            <person name="Ghedin E."/>
            <person name="Blandin G."/>
            <person name="Bartholomeu D."/>
            <person name="Caler E."/>
            <person name="Haas B."/>
            <person name="Hannick L."/>
            <person name="Shallom J."/>
            <person name="Hou L."/>
            <person name="Djikeng A."/>
            <person name="Feldblyum T."/>
            <person name="Hostetler J."/>
            <person name="Johnson J."/>
            <person name="Jones K."/>
            <person name="Koo H.L."/>
            <person name="Larkin C."/>
            <person name="Pai G."/>
            <person name="Peterson J."/>
            <person name="Khalak H.G."/>
            <person name="Salzberg S."/>
            <person name="Simpson A.J."/>
            <person name="Tallon L."/>
            <person name="Van Aken S."/>
            <person name="Wanless D."/>
            <person name="White O."/>
            <person name="Wortman J."/>
            <person name="Fraser C.M."/>
            <person name="El-Sayed N.M.A."/>
        </authorList>
    </citation>
    <scope>NUCLEOTIDE SEQUENCE</scope>
    <source>
        <strain evidence="3">GUTat10.1</strain>
    </source>
</reference>
<dbReference type="GO" id="GO:0005737">
    <property type="term" value="C:cytoplasm"/>
    <property type="evidence" value="ECO:0000314"/>
    <property type="project" value="GeneDB"/>
</dbReference>
<dbReference type="EMBL" id="AC103580">
    <property type="protein sequence ID" value="AAX80954.1"/>
    <property type="molecule type" value="Genomic_DNA"/>
</dbReference>
<evidence type="ECO:0000313" key="5">
    <source>
        <dbReference type="Proteomes" id="UP000008524"/>
    </source>
</evidence>
<feature type="domain" description="Rhodanese" evidence="2">
    <location>
        <begin position="240"/>
        <end position="274"/>
    </location>
</feature>
<dbReference type="OrthoDB" id="277330at2759"/>
<dbReference type="RefSeq" id="XP_844213.1">
    <property type="nucleotide sequence ID" value="XM_839120.1"/>
</dbReference>
<gene>
    <name evidence="4" type="primary">Tb04.5E12.1110</name>
    <name evidence="3" type="ORF">Tb927.4.630</name>
</gene>
<reference evidence="4 5" key="3">
    <citation type="journal article" date="2005" name="Science">
        <title>The genome of the African trypanosome Trypanosoma brucei.</title>
        <authorList>
            <person name="Berriman M."/>
            <person name="Ghedin E."/>
            <person name="Hertz-Fowler C."/>
            <person name="Blandin G."/>
            <person name="Renauld H."/>
            <person name="Bartholomeu D.C."/>
            <person name="Lennard N.J."/>
            <person name="Caler E."/>
            <person name="Hamlin N.E."/>
            <person name="Haas B."/>
            <person name="Bohme U."/>
            <person name="Hannick L."/>
            <person name="Aslett M.A."/>
            <person name="Shallom J."/>
            <person name="Marcello L."/>
            <person name="Hou L."/>
            <person name="Wickstead B."/>
            <person name="Alsmark U.C."/>
            <person name="Arrowsmith C."/>
            <person name="Atkin R.J."/>
            <person name="Barron A.J."/>
            <person name="Bringaud F."/>
            <person name="Brooks K."/>
            <person name="Carrington M."/>
            <person name="Cherevach I."/>
            <person name="Chillingworth T.J."/>
            <person name="Churcher C."/>
            <person name="Clark L.N."/>
            <person name="Corton C.H."/>
            <person name="Cronin A."/>
            <person name="Davies R.M."/>
            <person name="Doggett J."/>
            <person name="Djikeng A."/>
            <person name="Feldblyum T."/>
            <person name="Field M.C."/>
            <person name="Fraser A."/>
            <person name="Goodhead I."/>
            <person name="Hance Z."/>
            <person name="Harper D."/>
            <person name="Harris B.R."/>
            <person name="Hauser H."/>
            <person name="Hostetler J."/>
            <person name="Ivens A."/>
            <person name="Jagels K."/>
            <person name="Johnson D."/>
            <person name="Johnson J."/>
            <person name="Jones K."/>
            <person name="Kerhornou A.X."/>
            <person name="Koo H."/>
            <person name="Larke N."/>
            <person name="Landfear S."/>
            <person name="Larkin C."/>
            <person name="Leech V."/>
            <person name="Line A."/>
            <person name="Lord A."/>
            <person name="Macleod A."/>
            <person name="Mooney P.J."/>
            <person name="Moule S."/>
            <person name="Martin D.M."/>
            <person name="Morgan G.W."/>
            <person name="Mungall K."/>
            <person name="Norbertczak H."/>
            <person name="Ormond D."/>
            <person name="Pai G."/>
            <person name="Peacock C.S."/>
            <person name="Peterson J."/>
            <person name="Quail M.A."/>
            <person name="Rabbinowitsch E."/>
            <person name="Rajandream M.A."/>
            <person name="Reitter C."/>
            <person name="Salzberg S.L."/>
            <person name="Sanders M."/>
            <person name="Schobel S."/>
            <person name="Sharp S."/>
            <person name="Simmonds M."/>
            <person name="Simpson A.J."/>
            <person name="Tallon L."/>
            <person name="Turner C.M."/>
            <person name="Tait A."/>
            <person name="Tivey A.R."/>
            <person name="Van Aken S."/>
            <person name="Walker D."/>
            <person name="Wanless D."/>
            <person name="Wang S."/>
            <person name="White B."/>
            <person name="White O."/>
            <person name="Whitehead S."/>
            <person name="Woodward J."/>
            <person name="Wortman J."/>
            <person name="Adams M.D."/>
            <person name="Embley T.M."/>
            <person name="Gull K."/>
            <person name="Ullu E."/>
            <person name="Barry J.D."/>
            <person name="Fairlamb A.H."/>
            <person name="Opperdoes F."/>
            <person name="Barrell B.G."/>
            <person name="Donelson J.E."/>
            <person name="Hall N."/>
            <person name="Fraser C.M."/>
            <person name="Melville S.E."/>
            <person name="El-Sayed N.M."/>
        </authorList>
    </citation>
    <scope>NUCLEOTIDE SEQUENCE [LARGE SCALE GENOMIC DNA]</scope>
    <source>
        <strain evidence="4 5">927/4 GUTat10.1</strain>
    </source>
</reference>
<dbReference type="STRING" id="185431.Q57ZZ1"/>
<dbReference type="VEuPathDB" id="TriTrypDB:Tb927.4.630"/>
<dbReference type="PaxDb" id="5691-AAZ10654"/>
<dbReference type="PROSITE" id="PS50206">
    <property type="entry name" value="RHODANESE_3"/>
    <property type="match status" value="1"/>
</dbReference>
<dbReference type="Proteomes" id="UP000008524">
    <property type="component" value="Chromosome 4"/>
</dbReference>
<evidence type="ECO:0000313" key="4">
    <source>
        <dbReference type="EMBL" id="AAZ10654.1"/>
    </source>
</evidence>
<sequence length="301" mass="33880">MQFIYSLFTPSERLLSREMVRNEIARTKLSAARLQHEAEKEFMEKEMQKIDNEMRAKEESYAAQAKPLLDDFNDISLAQHYYQEVGTTLASQVHLVSQRVERELEEFGYTSKKLISVGLNYEALKHKMKAGLPFNEELSAVLKDAESEDVNLVAAPLKYINSIPSPAVVRVTAFNLGRAIVEAGKAPAAEPVRGILDFFKFRTSLSPTMLVSRQLRALKSEAEFLRFVERGEYHRALSLAEDVYAGLKREGVKDAAVLDEAFGAFRRTVLPTVAGDMLLRYCAASLCAARFACVENMLKEQ</sequence>
<dbReference type="GO" id="GO:0061617">
    <property type="term" value="C:MICOS complex"/>
    <property type="evidence" value="ECO:0000314"/>
    <property type="project" value="GeneDB"/>
</dbReference>
<keyword evidence="1" id="KW-0175">Coiled coil</keyword>
<evidence type="ECO:0000259" key="2">
    <source>
        <dbReference type="PROSITE" id="PS50206"/>
    </source>
</evidence>
<keyword evidence="5" id="KW-1185">Reference proteome</keyword>
<reference evidence="4" key="5">
    <citation type="submission" date="2005-04" db="EMBL/GenBank/DDBJ databases">
        <title>Sequencing, closure, and annotation of Trypanosoma brucei chromosomes 2 through 8.</title>
        <authorList>
            <person name="Ghedin E."/>
            <person name="Blandin G."/>
            <person name="Bartholomeu D."/>
            <person name="Caler E."/>
            <person name="Haas B."/>
            <person name="Hannick L."/>
            <person name="Shallom J."/>
            <person name="Hou L."/>
            <person name="Djikeng A."/>
            <person name="Feldblyum T."/>
            <person name="Hostetler J."/>
            <person name="Johnson J."/>
            <person name="Jones K."/>
            <person name="Koo H.L."/>
            <person name="Larkin C."/>
            <person name="Pai G."/>
            <person name="Peterson J."/>
            <person name="Khalak H.G."/>
            <person name="Salzberg S."/>
            <person name="Simpson A.J."/>
            <person name="Tallon L."/>
            <person name="Van Aken S."/>
            <person name="Wanless D."/>
            <person name="White O."/>
            <person name="Wortman J."/>
            <person name="Fraser C.M."/>
            <person name="El-Sayed N.M.A."/>
        </authorList>
    </citation>
    <scope>NUCLEOTIDE SEQUENCE</scope>
    <source>
        <strain evidence="4">927/4 GUTat10.1</strain>
    </source>
</reference>
<dbReference type="GO" id="GO:0045041">
    <property type="term" value="P:protein import into mitochondrial intermembrane space"/>
    <property type="evidence" value="ECO:0000315"/>
    <property type="project" value="GeneDB"/>
</dbReference>
<dbReference type="GO" id="GO:0005739">
    <property type="term" value="C:mitochondrion"/>
    <property type="evidence" value="ECO:0006056"/>
    <property type="project" value="Others"/>
</dbReference>
<dbReference type="KEGG" id="tbr:Tb927.4.630"/>
<dbReference type="OMA" id="HYYQEVG"/>
<name>Q57ZZ1_TRYB2</name>
<protein>
    <recommendedName>
        <fullName evidence="2">Rhodanese domain-containing protein</fullName>
    </recommendedName>
</protein>
<reference evidence="3" key="1">
    <citation type="submission" date="2002-04" db="EMBL/GenBank/DDBJ databases">
        <authorList>
            <person name="El-Sayed N.M."/>
            <person name="Khalak H."/>
            <person name="Adams M.D."/>
        </authorList>
    </citation>
    <scope>NUCLEOTIDE SEQUENCE</scope>
    <source>
        <strain evidence="3">GUTat10.1</strain>
    </source>
</reference>
<feature type="coiled-coil region" evidence="1">
    <location>
        <begin position="17"/>
        <end position="60"/>
    </location>
</feature>
<accession>Q57ZZ1</accession>